<dbReference type="PANTHER" id="PTHR12064:SF94">
    <property type="entry name" value="UNEXTENDED PROTEIN"/>
    <property type="match status" value="1"/>
</dbReference>
<evidence type="ECO:0000256" key="4">
    <source>
        <dbReference type="SAM" id="Phobius"/>
    </source>
</evidence>
<keyword evidence="1" id="KW-0406">Ion transport</keyword>
<proteinExistence type="predicted"/>
<feature type="region of interest" description="Disordered" evidence="3">
    <location>
        <begin position="28"/>
        <end position="78"/>
    </location>
</feature>
<organism evidence="6 7">
    <name type="scientific">Panagrolaimus davidi</name>
    <dbReference type="NCBI Taxonomy" id="227884"/>
    <lineage>
        <taxon>Eukaryota</taxon>
        <taxon>Metazoa</taxon>
        <taxon>Ecdysozoa</taxon>
        <taxon>Nematoda</taxon>
        <taxon>Chromadorea</taxon>
        <taxon>Rhabditida</taxon>
        <taxon>Tylenchina</taxon>
        <taxon>Panagrolaimomorpha</taxon>
        <taxon>Panagrolaimoidea</taxon>
        <taxon>Panagrolaimidae</taxon>
        <taxon>Panagrolaimus</taxon>
    </lineage>
</organism>
<protein>
    <submittedName>
        <fullName evidence="7">CNNM transmembrane domain-containing protein</fullName>
    </submittedName>
</protein>
<keyword evidence="1" id="KW-0813">Transport</keyword>
<keyword evidence="2 4" id="KW-1133">Transmembrane helix</keyword>
<evidence type="ECO:0000313" key="7">
    <source>
        <dbReference type="WBParaSite" id="PDA_v2.g25643.t1"/>
    </source>
</evidence>
<feature type="compositionally biased region" description="Low complexity" evidence="3">
    <location>
        <begin position="32"/>
        <end position="78"/>
    </location>
</feature>
<sequence length="395" mass="44396">MLYHYFLGVIFIGFIILPGDFKRTNGNNNSLTTSPTTASTTTIKTTSSSSSTSTTVSASTPTTTSTSTSTSISSIFSSSSTSFTNASKLEHINSTISSITSEPNKNVTYKIHGVRVIKRYDTDPYVLRINTTRFNIIGEHLNNVKEAWLSTLGHCIENDPTRINVQLYEPFFTGEENFVRNASVTLPESEQIYHFCTKTVNETILAYSFEAWRPFMKLAKEPDTNDFMLPLFIQIPLIVFLAFLSALFSGLNVGLMSLSVSSLELIMKHDEKKKEYAQNILPLRRNGNLLLCTILIGNTFVNNAMTLLLSNLIDKAIDFDFWINFMLSVILPAAIIVFIGEIIPQAICCRHGLIIGSRTRYITTFFIVLTFVVSYPLSKILDWLIGVEVYIYFYR</sequence>
<dbReference type="PROSITE" id="PS51846">
    <property type="entry name" value="CNNM"/>
    <property type="match status" value="1"/>
</dbReference>
<keyword evidence="2 4" id="KW-0812">Transmembrane</keyword>
<dbReference type="Pfam" id="PF01595">
    <property type="entry name" value="CNNM"/>
    <property type="match status" value="1"/>
</dbReference>
<dbReference type="InterPro" id="IPR045095">
    <property type="entry name" value="ACDP"/>
</dbReference>
<evidence type="ECO:0000256" key="2">
    <source>
        <dbReference type="PROSITE-ProRule" id="PRU01193"/>
    </source>
</evidence>
<dbReference type="Proteomes" id="UP000887578">
    <property type="component" value="Unplaced"/>
</dbReference>
<dbReference type="PANTHER" id="PTHR12064">
    <property type="entry name" value="METAL TRANSPORTER CNNM"/>
    <property type="match status" value="1"/>
</dbReference>
<feature type="transmembrane region" description="Helical" evidence="4">
    <location>
        <begin position="361"/>
        <end position="378"/>
    </location>
</feature>
<feature type="transmembrane region" description="Helical" evidence="4">
    <location>
        <begin position="288"/>
        <end position="309"/>
    </location>
</feature>
<dbReference type="GO" id="GO:0005886">
    <property type="term" value="C:plasma membrane"/>
    <property type="evidence" value="ECO:0007669"/>
    <property type="project" value="TreeGrafter"/>
</dbReference>
<keyword evidence="6" id="KW-1185">Reference proteome</keyword>
<dbReference type="GO" id="GO:0022857">
    <property type="term" value="F:transmembrane transporter activity"/>
    <property type="evidence" value="ECO:0007669"/>
    <property type="project" value="TreeGrafter"/>
</dbReference>
<evidence type="ECO:0000256" key="3">
    <source>
        <dbReference type="SAM" id="MobiDB-lite"/>
    </source>
</evidence>
<feature type="domain" description="CNNM transmembrane" evidence="5">
    <location>
        <begin position="227"/>
        <end position="395"/>
    </location>
</feature>
<name>A0A914Q359_9BILA</name>
<dbReference type="AlphaFoldDB" id="A0A914Q359"/>
<keyword evidence="2 4" id="KW-0472">Membrane</keyword>
<feature type="transmembrane region" description="Helical" evidence="4">
    <location>
        <begin position="6"/>
        <end position="21"/>
    </location>
</feature>
<evidence type="ECO:0000256" key="1">
    <source>
        <dbReference type="ARBA" id="ARBA00023065"/>
    </source>
</evidence>
<dbReference type="InterPro" id="IPR002550">
    <property type="entry name" value="CNNM"/>
</dbReference>
<evidence type="ECO:0000259" key="5">
    <source>
        <dbReference type="PROSITE" id="PS51846"/>
    </source>
</evidence>
<evidence type="ECO:0000313" key="6">
    <source>
        <dbReference type="Proteomes" id="UP000887578"/>
    </source>
</evidence>
<dbReference type="GO" id="GO:0006811">
    <property type="term" value="P:monoatomic ion transport"/>
    <property type="evidence" value="ECO:0007669"/>
    <property type="project" value="UniProtKB-KW"/>
</dbReference>
<accession>A0A914Q359</accession>
<dbReference type="WBParaSite" id="PDA_v2.g25643.t1">
    <property type="protein sequence ID" value="PDA_v2.g25643.t1"/>
    <property type="gene ID" value="PDA_v2.g25643"/>
</dbReference>
<dbReference type="GO" id="GO:0010960">
    <property type="term" value="P:magnesium ion homeostasis"/>
    <property type="evidence" value="ECO:0007669"/>
    <property type="project" value="InterPro"/>
</dbReference>
<reference evidence="7" key="1">
    <citation type="submission" date="2022-11" db="UniProtKB">
        <authorList>
            <consortium name="WormBaseParasite"/>
        </authorList>
    </citation>
    <scope>IDENTIFICATION</scope>
</reference>
<feature type="transmembrane region" description="Helical" evidence="4">
    <location>
        <begin position="321"/>
        <end position="340"/>
    </location>
</feature>